<feature type="compositionally biased region" description="Polar residues" evidence="1">
    <location>
        <begin position="420"/>
        <end position="443"/>
    </location>
</feature>
<evidence type="ECO:0000256" key="1">
    <source>
        <dbReference type="SAM" id="MobiDB-lite"/>
    </source>
</evidence>
<organism evidence="2 3">
    <name type="scientific">Trichomonas vaginalis (strain ATCC PRA-98 / G3)</name>
    <dbReference type="NCBI Taxonomy" id="412133"/>
    <lineage>
        <taxon>Eukaryota</taxon>
        <taxon>Metamonada</taxon>
        <taxon>Parabasalia</taxon>
        <taxon>Trichomonadida</taxon>
        <taxon>Trichomonadidae</taxon>
        <taxon>Trichomonas</taxon>
    </lineage>
</organism>
<evidence type="ECO:0000313" key="2">
    <source>
        <dbReference type="EMBL" id="EAY08319.1"/>
    </source>
</evidence>
<dbReference type="VEuPathDB" id="TrichDB:TVAG_401740"/>
<reference evidence="2" key="1">
    <citation type="submission" date="2006-10" db="EMBL/GenBank/DDBJ databases">
        <authorList>
            <person name="Amadeo P."/>
            <person name="Zhao Q."/>
            <person name="Wortman J."/>
            <person name="Fraser-Liggett C."/>
            <person name="Carlton J."/>
        </authorList>
    </citation>
    <scope>NUCLEOTIDE SEQUENCE</scope>
    <source>
        <strain evidence="2">G3</strain>
    </source>
</reference>
<keyword evidence="3" id="KW-1185">Reference proteome</keyword>
<feature type="compositionally biased region" description="Polar residues" evidence="1">
    <location>
        <begin position="454"/>
        <end position="465"/>
    </location>
</feature>
<feature type="region of interest" description="Disordered" evidence="1">
    <location>
        <begin position="224"/>
        <end position="516"/>
    </location>
</feature>
<feature type="region of interest" description="Disordered" evidence="1">
    <location>
        <begin position="710"/>
        <end position="733"/>
    </location>
</feature>
<feature type="compositionally biased region" description="Polar residues" evidence="1">
    <location>
        <begin position="486"/>
        <end position="509"/>
    </location>
</feature>
<proteinExistence type="predicted"/>
<dbReference type="InParanoid" id="A2EGE0"/>
<dbReference type="VEuPathDB" id="TrichDB:TVAGG3_0130770"/>
<dbReference type="AlphaFoldDB" id="A2EGE0"/>
<feature type="compositionally biased region" description="Polar residues" evidence="1">
    <location>
        <begin position="332"/>
        <end position="359"/>
    </location>
</feature>
<accession>A2EGE0</accession>
<protein>
    <submittedName>
        <fullName evidence="2">Uncharacterized protein</fullName>
    </submittedName>
</protein>
<evidence type="ECO:0000313" key="3">
    <source>
        <dbReference type="Proteomes" id="UP000001542"/>
    </source>
</evidence>
<feature type="compositionally biased region" description="Polar residues" evidence="1">
    <location>
        <begin position="265"/>
        <end position="285"/>
    </location>
</feature>
<gene>
    <name evidence="2" type="ORF">TVAG_401740</name>
</gene>
<dbReference type="Proteomes" id="UP000001542">
    <property type="component" value="Unassembled WGS sequence"/>
</dbReference>
<dbReference type="RefSeq" id="XP_001320542.1">
    <property type="nucleotide sequence ID" value="XM_001320507.1"/>
</dbReference>
<name>A2EGE0_TRIV3</name>
<feature type="compositionally biased region" description="Basic and acidic residues" evidence="1">
    <location>
        <begin position="251"/>
        <end position="262"/>
    </location>
</feature>
<dbReference type="KEGG" id="tva:4766218"/>
<feature type="compositionally biased region" description="Polar residues" evidence="1">
    <location>
        <begin position="296"/>
        <end position="319"/>
    </location>
</feature>
<dbReference type="EMBL" id="DS113381">
    <property type="protein sequence ID" value="EAY08319.1"/>
    <property type="molecule type" value="Genomic_DNA"/>
</dbReference>
<reference evidence="2" key="2">
    <citation type="journal article" date="2007" name="Science">
        <title>Draft genome sequence of the sexually transmitted pathogen Trichomonas vaginalis.</title>
        <authorList>
            <person name="Carlton J.M."/>
            <person name="Hirt R.P."/>
            <person name="Silva J.C."/>
            <person name="Delcher A.L."/>
            <person name="Schatz M."/>
            <person name="Zhao Q."/>
            <person name="Wortman J.R."/>
            <person name="Bidwell S.L."/>
            <person name="Alsmark U.C.M."/>
            <person name="Besteiro S."/>
            <person name="Sicheritz-Ponten T."/>
            <person name="Noel C.J."/>
            <person name="Dacks J.B."/>
            <person name="Foster P.G."/>
            <person name="Simillion C."/>
            <person name="Van de Peer Y."/>
            <person name="Miranda-Saavedra D."/>
            <person name="Barton G.J."/>
            <person name="Westrop G.D."/>
            <person name="Mueller S."/>
            <person name="Dessi D."/>
            <person name="Fiori P.L."/>
            <person name="Ren Q."/>
            <person name="Paulsen I."/>
            <person name="Zhang H."/>
            <person name="Bastida-Corcuera F.D."/>
            <person name="Simoes-Barbosa A."/>
            <person name="Brown M.T."/>
            <person name="Hayes R.D."/>
            <person name="Mukherjee M."/>
            <person name="Okumura C.Y."/>
            <person name="Schneider R."/>
            <person name="Smith A.J."/>
            <person name="Vanacova S."/>
            <person name="Villalvazo M."/>
            <person name="Haas B.J."/>
            <person name="Pertea M."/>
            <person name="Feldblyum T.V."/>
            <person name="Utterback T.R."/>
            <person name="Shu C.L."/>
            <person name="Osoegawa K."/>
            <person name="de Jong P.J."/>
            <person name="Hrdy I."/>
            <person name="Horvathova L."/>
            <person name="Zubacova Z."/>
            <person name="Dolezal P."/>
            <person name="Malik S.B."/>
            <person name="Logsdon J.M. Jr."/>
            <person name="Henze K."/>
            <person name="Gupta A."/>
            <person name="Wang C.C."/>
            <person name="Dunne R.L."/>
            <person name="Upcroft J.A."/>
            <person name="Upcroft P."/>
            <person name="White O."/>
            <person name="Salzberg S.L."/>
            <person name="Tang P."/>
            <person name="Chiu C.-H."/>
            <person name="Lee Y.-S."/>
            <person name="Embley T.M."/>
            <person name="Coombs G.H."/>
            <person name="Mottram J.C."/>
            <person name="Tachezy J."/>
            <person name="Fraser-Liggett C.M."/>
            <person name="Johnson P.J."/>
        </authorList>
    </citation>
    <scope>NUCLEOTIDE SEQUENCE [LARGE SCALE GENOMIC DNA]</scope>
    <source>
        <strain evidence="2">G3</strain>
    </source>
</reference>
<sequence>MTSNDLIGKIQMAYNIFEQVKPRAPSPVNYANYKPYKKRKRNVSPNKKEIRLRSSATQTLPRGQIVKAQELLYLHKIFYKGYGKIHFRAKTVENETNKRKEIVPNKYELFEAQHKYSLIRRRYILHHWLSYWYYKSQKRKGAREQQAILEMEKKRQLLDYSTPEAVVDEKRDQIKQDEQSILVKEELPQDVHLELSMPIAQKTRNLKTPSEIIFDSKLLDGTRFFDKEKTPPRSPKSNTEAQATPKSTKSSKKEKEIVEPEKVSNSSSTEYYSEDLYSSNPQFSDSENDLIDEANNIMSKLTNQKSGKISQIKPSSSTLREPKLSKGRPASIDTTPISPTKTNSPFISPRTPNLANTDNLYIPKTPEQEKKSPSPKNTKPQIIFPEKSQQKDNNSPTDDAYLNHTRSLLDRYEKDDEMNEISNQNKKPGNFSDIYNDSNNDTTEMFLDKGHKSPQYTGSSYSSRIDSILRYGKENSPAKSPKQIKLESSTIFDTASASTPSDPQTNQKFNNDRQKISISMQKGNKLLEEADKLLSEEEEINSEIFDVPQDRVVIPEHEMIKDKVSQMNKIHQKTEKITTHNETIVTQNMKKILKSSKSDFNNKTTELVLSSQSTQSEKVYTLDPARRKKQKTELEEQLERLKKLGVNDSDDSDYDASSSRKIPKCVVSYKDAVEIGDGIPEKNVKKVVYTAIVSSSSDADMVFLELDHDENSSGQTVQEKVEALESPQKPTLF</sequence>